<evidence type="ECO:0000313" key="1">
    <source>
        <dbReference type="EMBL" id="CAI8031814.1"/>
    </source>
</evidence>
<comment type="caution">
    <text evidence="1">The sequence shown here is derived from an EMBL/GenBank/DDBJ whole genome shotgun (WGS) entry which is preliminary data.</text>
</comment>
<keyword evidence="2" id="KW-1185">Reference proteome</keyword>
<dbReference type="EMBL" id="CASHTH010002566">
    <property type="protein sequence ID" value="CAI8031814.1"/>
    <property type="molecule type" value="Genomic_DNA"/>
</dbReference>
<name>A0AA35SLK0_GEOBA</name>
<organism evidence="1 2">
    <name type="scientific">Geodia barretti</name>
    <name type="common">Barrett's horny sponge</name>
    <dbReference type="NCBI Taxonomy" id="519541"/>
    <lineage>
        <taxon>Eukaryota</taxon>
        <taxon>Metazoa</taxon>
        <taxon>Porifera</taxon>
        <taxon>Demospongiae</taxon>
        <taxon>Heteroscleromorpha</taxon>
        <taxon>Tetractinellida</taxon>
        <taxon>Astrophorina</taxon>
        <taxon>Geodiidae</taxon>
        <taxon>Geodia</taxon>
    </lineage>
</organism>
<gene>
    <name evidence="1" type="ORF">GBAR_LOCUS18026</name>
</gene>
<sequence length="62" mass="7166">GRLVSVFCCPRTDSETDQARHSLRSPLRLTEFGLCYDYNFCTTDRNSFYPFITIYTFVGVKG</sequence>
<protein>
    <submittedName>
        <fullName evidence="1">Uncharacterized protein</fullName>
    </submittedName>
</protein>
<dbReference type="AlphaFoldDB" id="A0AA35SLK0"/>
<feature type="non-terminal residue" evidence="1">
    <location>
        <position position="62"/>
    </location>
</feature>
<proteinExistence type="predicted"/>
<dbReference type="Proteomes" id="UP001174909">
    <property type="component" value="Unassembled WGS sequence"/>
</dbReference>
<accession>A0AA35SLK0</accession>
<reference evidence="1" key="1">
    <citation type="submission" date="2023-03" db="EMBL/GenBank/DDBJ databases">
        <authorList>
            <person name="Steffen K."/>
            <person name="Cardenas P."/>
        </authorList>
    </citation>
    <scope>NUCLEOTIDE SEQUENCE</scope>
</reference>
<evidence type="ECO:0000313" key="2">
    <source>
        <dbReference type="Proteomes" id="UP001174909"/>
    </source>
</evidence>